<dbReference type="InterPro" id="IPR036691">
    <property type="entry name" value="Endo/exonu/phosph_ase_sf"/>
</dbReference>
<dbReference type="OrthoDB" id="3270591at2759"/>
<gene>
    <name evidence="3" type="ORF">BDN71DRAFT_1436468</name>
</gene>
<dbReference type="Gene3D" id="3.60.10.10">
    <property type="entry name" value="Endonuclease/exonuclease/phosphatase"/>
    <property type="match status" value="1"/>
</dbReference>
<evidence type="ECO:0000313" key="3">
    <source>
        <dbReference type="EMBL" id="KAF9487964.1"/>
    </source>
</evidence>
<comment type="caution">
    <text evidence="3">The sequence shown here is derived from an EMBL/GenBank/DDBJ whole genome shotgun (WGS) entry which is preliminary data.</text>
</comment>
<name>A0A9P5ZKF3_PLEER</name>
<proteinExistence type="predicted"/>
<feature type="compositionally biased region" description="Polar residues" evidence="1">
    <location>
        <begin position="79"/>
        <end position="89"/>
    </location>
</feature>
<feature type="domain" description="Endonuclease/exonuclease/phosphatase" evidence="2">
    <location>
        <begin position="325"/>
        <end position="445"/>
    </location>
</feature>
<dbReference type="GO" id="GO:0003824">
    <property type="term" value="F:catalytic activity"/>
    <property type="evidence" value="ECO:0007669"/>
    <property type="project" value="InterPro"/>
</dbReference>
<reference evidence="3" key="1">
    <citation type="submission" date="2020-11" db="EMBL/GenBank/DDBJ databases">
        <authorList>
            <consortium name="DOE Joint Genome Institute"/>
            <person name="Ahrendt S."/>
            <person name="Riley R."/>
            <person name="Andreopoulos W."/>
            <person name="Labutti K."/>
            <person name="Pangilinan J."/>
            <person name="Ruiz-Duenas F.J."/>
            <person name="Barrasa J.M."/>
            <person name="Sanchez-Garcia M."/>
            <person name="Camarero S."/>
            <person name="Miyauchi S."/>
            <person name="Serrano A."/>
            <person name="Linde D."/>
            <person name="Babiker R."/>
            <person name="Drula E."/>
            <person name="Ayuso-Fernandez I."/>
            <person name="Pacheco R."/>
            <person name="Padilla G."/>
            <person name="Ferreira P."/>
            <person name="Barriuso J."/>
            <person name="Kellner H."/>
            <person name="Castanera R."/>
            <person name="Alfaro M."/>
            <person name="Ramirez L."/>
            <person name="Pisabarro A.G."/>
            <person name="Kuo A."/>
            <person name="Tritt A."/>
            <person name="Lipzen A."/>
            <person name="He G."/>
            <person name="Yan M."/>
            <person name="Ng V."/>
            <person name="Cullen D."/>
            <person name="Martin F."/>
            <person name="Rosso M.-N."/>
            <person name="Henrissat B."/>
            <person name="Hibbett D."/>
            <person name="Martinez A.T."/>
            <person name="Grigoriev I.V."/>
        </authorList>
    </citation>
    <scope>NUCLEOTIDE SEQUENCE</scope>
    <source>
        <strain evidence="3">ATCC 90797</strain>
    </source>
</reference>
<evidence type="ECO:0000259" key="2">
    <source>
        <dbReference type="Pfam" id="PF14529"/>
    </source>
</evidence>
<dbReference type="AlphaFoldDB" id="A0A9P5ZKF3"/>
<sequence>MVDGARNTLEWTDDGDMVQEVLNVIKALKNTLYKIDSIISVDDNIFRSQPNGPAFPQDQDSRQQAPAPPSYASAVKLAPSNQHKPNQQPKPAIPSPALKLNTNNNAAAHNDGLEILSAEWNRSSNIILTFLSHVNPSAVYNYTNLIHSIVDHDLPNVIISHNTKWSKAVCSQVPSMGFNGHYWDSKITQEPQFVANPAEGLPPVALIVFTFEDPDGLKLKELLKTPIFMDGHHMLVSRAWSHSKALQQSKCLDKADASPEGQPINGLPVSQAWEAFAPLAPGHPKVATYVKHNIAGLTATSRPDIAKHPNLLPIEFTYGGSSFLTVNVYNGGNGVKAEAITLLSLIPLNPLVPMVVAGDFNLHHTVWSLLPSVNQQSAEDLLEWASDNLFYLANPRGTCTRRGAKGQRDSIIDLVFVNHAAQDSAVFSSPTVDEGLSFGSDHNTIVYSTSVQVYNEEEPDLDLGKCLDPDKQQEWTTNFTTRF</sequence>
<dbReference type="InterPro" id="IPR005135">
    <property type="entry name" value="Endo/exonuclease/phosphatase"/>
</dbReference>
<evidence type="ECO:0000256" key="1">
    <source>
        <dbReference type="SAM" id="MobiDB-lite"/>
    </source>
</evidence>
<dbReference type="SUPFAM" id="SSF56219">
    <property type="entry name" value="DNase I-like"/>
    <property type="match status" value="1"/>
</dbReference>
<feature type="region of interest" description="Disordered" evidence="1">
    <location>
        <begin position="49"/>
        <end position="104"/>
    </location>
</feature>
<organism evidence="3 4">
    <name type="scientific">Pleurotus eryngii</name>
    <name type="common">Boletus of the steppes</name>
    <dbReference type="NCBI Taxonomy" id="5323"/>
    <lineage>
        <taxon>Eukaryota</taxon>
        <taxon>Fungi</taxon>
        <taxon>Dikarya</taxon>
        <taxon>Basidiomycota</taxon>
        <taxon>Agaricomycotina</taxon>
        <taxon>Agaricomycetes</taxon>
        <taxon>Agaricomycetidae</taxon>
        <taxon>Agaricales</taxon>
        <taxon>Pleurotineae</taxon>
        <taxon>Pleurotaceae</taxon>
        <taxon>Pleurotus</taxon>
    </lineage>
</organism>
<dbReference type="EMBL" id="MU154739">
    <property type="protein sequence ID" value="KAF9487964.1"/>
    <property type="molecule type" value="Genomic_DNA"/>
</dbReference>
<evidence type="ECO:0000313" key="4">
    <source>
        <dbReference type="Proteomes" id="UP000807025"/>
    </source>
</evidence>
<keyword evidence="4" id="KW-1185">Reference proteome</keyword>
<dbReference type="Pfam" id="PF14529">
    <property type="entry name" value="Exo_endo_phos_2"/>
    <property type="match status" value="1"/>
</dbReference>
<protein>
    <recommendedName>
        <fullName evidence="2">Endonuclease/exonuclease/phosphatase domain-containing protein</fullName>
    </recommendedName>
</protein>
<accession>A0A9P5ZKF3</accession>
<dbReference type="Proteomes" id="UP000807025">
    <property type="component" value="Unassembled WGS sequence"/>
</dbReference>